<organism evidence="1 2">
    <name type="scientific">Mycena citricolor</name>
    <dbReference type="NCBI Taxonomy" id="2018698"/>
    <lineage>
        <taxon>Eukaryota</taxon>
        <taxon>Fungi</taxon>
        <taxon>Dikarya</taxon>
        <taxon>Basidiomycota</taxon>
        <taxon>Agaricomycotina</taxon>
        <taxon>Agaricomycetes</taxon>
        <taxon>Agaricomycetidae</taxon>
        <taxon>Agaricales</taxon>
        <taxon>Marasmiineae</taxon>
        <taxon>Mycenaceae</taxon>
        <taxon>Mycena</taxon>
    </lineage>
</organism>
<dbReference type="AlphaFoldDB" id="A0AAD2GSZ8"/>
<dbReference type="Proteomes" id="UP001295794">
    <property type="component" value="Unassembled WGS sequence"/>
</dbReference>
<evidence type="ECO:0000313" key="2">
    <source>
        <dbReference type="Proteomes" id="UP001295794"/>
    </source>
</evidence>
<comment type="caution">
    <text evidence="1">The sequence shown here is derived from an EMBL/GenBank/DDBJ whole genome shotgun (WGS) entry which is preliminary data.</text>
</comment>
<sequence length="67" mass="7771">AVKPALQAAGPSRRILLHAQQALEFRGVRKMERTAVAQRDMLVSRYELRECVQTEETRPFQYDQLVN</sequence>
<accession>A0AAD2GSZ8</accession>
<protein>
    <submittedName>
        <fullName evidence="1">Uncharacterized protein</fullName>
    </submittedName>
</protein>
<reference evidence="1" key="1">
    <citation type="submission" date="2023-11" db="EMBL/GenBank/DDBJ databases">
        <authorList>
            <person name="De Vega J J."/>
            <person name="De Vega J J."/>
        </authorList>
    </citation>
    <scope>NUCLEOTIDE SEQUENCE</scope>
</reference>
<name>A0AAD2GSZ8_9AGAR</name>
<dbReference type="EMBL" id="CAVNYO010000033">
    <property type="protein sequence ID" value="CAK5263076.1"/>
    <property type="molecule type" value="Genomic_DNA"/>
</dbReference>
<keyword evidence="2" id="KW-1185">Reference proteome</keyword>
<feature type="non-terminal residue" evidence="1">
    <location>
        <position position="67"/>
    </location>
</feature>
<feature type="non-terminal residue" evidence="1">
    <location>
        <position position="1"/>
    </location>
</feature>
<evidence type="ECO:0000313" key="1">
    <source>
        <dbReference type="EMBL" id="CAK5263076.1"/>
    </source>
</evidence>
<gene>
    <name evidence="1" type="ORF">MYCIT1_LOCUS2294</name>
</gene>
<proteinExistence type="predicted"/>